<reference evidence="1" key="2">
    <citation type="journal article" date="2023" name="IMA Fungus">
        <title>Comparative genomic study of the Penicillium genus elucidates a diverse pangenome and 15 lateral gene transfer events.</title>
        <authorList>
            <person name="Petersen C."/>
            <person name="Sorensen T."/>
            <person name="Nielsen M.R."/>
            <person name="Sondergaard T.E."/>
            <person name="Sorensen J.L."/>
            <person name="Fitzpatrick D.A."/>
            <person name="Frisvad J.C."/>
            <person name="Nielsen K.L."/>
        </authorList>
    </citation>
    <scope>NUCLEOTIDE SEQUENCE</scope>
    <source>
        <strain evidence="1">IBT 19713</strain>
    </source>
</reference>
<dbReference type="OrthoDB" id="4252872at2759"/>
<accession>A0A9W9NZV5</accession>
<dbReference type="EMBL" id="JAPQKS010000004">
    <property type="protein sequence ID" value="KAJ5232500.1"/>
    <property type="molecule type" value="Genomic_DNA"/>
</dbReference>
<keyword evidence="2" id="KW-1185">Reference proteome</keyword>
<evidence type="ECO:0000313" key="1">
    <source>
        <dbReference type="EMBL" id="KAJ5232500.1"/>
    </source>
</evidence>
<reference evidence="1" key="1">
    <citation type="submission" date="2022-11" db="EMBL/GenBank/DDBJ databases">
        <authorList>
            <person name="Petersen C."/>
        </authorList>
    </citation>
    <scope>NUCLEOTIDE SEQUENCE</scope>
    <source>
        <strain evidence="1">IBT 19713</strain>
    </source>
</reference>
<dbReference type="AlphaFoldDB" id="A0A9W9NZV5"/>
<proteinExistence type="predicted"/>
<protein>
    <submittedName>
        <fullName evidence="1">Uncharacterized protein</fullName>
    </submittedName>
</protein>
<gene>
    <name evidence="1" type="ORF">N7468_005456</name>
</gene>
<comment type="caution">
    <text evidence="1">The sequence shown here is derived from an EMBL/GenBank/DDBJ whole genome shotgun (WGS) entry which is preliminary data.</text>
</comment>
<organism evidence="1 2">
    <name type="scientific">Penicillium chermesinum</name>
    <dbReference type="NCBI Taxonomy" id="63820"/>
    <lineage>
        <taxon>Eukaryota</taxon>
        <taxon>Fungi</taxon>
        <taxon>Dikarya</taxon>
        <taxon>Ascomycota</taxon>
        <taxon>Pezizomycotina</taxon>
        <taxon>Eurotiomycetes</taxon>
        <taxon>Eurotiomycetidae</taxon>
        <taxon>Eurotiales</taxon>
        <taxon>Aspergillaceae</taxon>
        <taxon>Penicillium</taxon>
    </lineage>
</organism>
<dbReference type="RefSeq" id="XP_058330493.1">
    <property type="nucleotide sequence ID" value="XM_058474753.1"/>
</dbReference>
<evidence type="ECO:0000313" key="2">
    <source>
        <dbReference type="Proteomes" id="UP001150941"/>
    </source>
</evidence>
<dbReference type="GeneID" id="83202056"/>
<dbReference type="Proteomes" id="UP001150941">
    <property type="component" value="Unassembled WGS sequence"/>
</dbReference>
<name>A0A9W9NZV5_9EURO</name>
<sequence>MPVTEIVTDAISRLKDPSASSKLHDLAEWLKDAEMKQQGNLLQCVDKDTFKKTLPLLMALGCHKITGFGYAIYRTSGNSEVSKLPNLKTLFFPLNVPAGEVEVAGEALKRGTCTQFDETVTFNAQLDYLVIYIPEEK</sequence>